<keyword evidence="1 3" id="KW-0238">DNA-binding</keyword>
<dbReference type="InterPro" id="IPR016032">
    <property type="entry name" value="Sig_transdc_resp-reg_C-effctor"/>
</dbReference>
<dbReference type="InterPro" id="IPR011006">
    <property type="entry name" value="CheY-like_superfamily"/>
</dbReference>
<dbReference type="Pfam" id="PF00072">
    <property type="entry name" value="Response_reg"/>
    <property type="match status" value="1"/>
</dbReference>
<dbReference type="InterPro" id="IPR036388">
    <property type="entry name" value="WH-like_DNA-bd_sf"/>
</dbReference>
<evidence type="ECO:0000259" key="5">
    <source>
        <dbReference type="PROSITE" id="PS51755"/>
    </source>
</evidence>
<reference evidence="7" key="1">
    <citation type="journal article" date="2019" name="Int. J. Syst. Evol. Microbiol.">
        <title>The Global Catalogue of Microorganisms (GCM) 10K type strain sequencing project: providing services to taxonomists for standard genome sequencing and annotation.</title>
        <authorList>
            <consortium name="The Broad Institute Genomics Platform"/>
            <consortium name="The Broad Institute Genome Sequencing Center for Infectious Disease"/>
            <person name="Wu L."/>
            <person name="Ma J."/>
        </authorList>
    </citation>
    <scope>NUCLEOTIDE SEQUENCE [LARGE SCALE GENOMIC DNA]</scope>
    <source>
        <strain evidence="7">JCM 4147</strain>
    </source>
</reference>
<dbReference type="InterPro" id="IPR001789">
    <property type="entry name" value="Sig_transdc_resp-reg_receiver"/>
</dbReference>
<evidence type="ECO:0000256" key="3">
    <source>
        <dbReference type="PROSITE-ProRule" id="PRU01091"/>
    </source>
</evidence>
<dbReference type="SUPFAM" id="SSF52172">
    <property type="entry name" value="CheY-like"/>
    <property type="match status" value="1"/>
</dbReference>
<feature type="DNA-binding region" description="OmpR/PhoB-type" evidence="3">
    <location>
        <begin position="125"/>
        <end position="220"/>
    </location>
</feature>
<dbReference type="InterPro" id="IPR039420">
    <property type="entry name" value="WalR-like"/>
</dbReference>
<dbReference type="Gene3D" id="3.40.50.2300">
    <property type="match status" value="1"/>
</dbReference>
<dbReference type="RefSeq" id="WP_344517111.1">
    <property type="nucleotide sequence ID" value="NZ_BAAATU010000058.1"/>
</dbReference>
<dbReference type="PANTHER" id="PTHR48111">
    <property type="entry name" value="REGULATOR OF RPOS"/>
    <property type="match status" value="1"/>
</dbReference>
<dbReference type="Gene3D" id="1.10.10.10">
    <property type="entry name" value="Winged helix-like DNA-binding domain superfamily/Winged helix DNA-binding domain"/>
    <property type="match status" value="1"/>
</dbReference>
<dbReference type="EMBL" id="JBHSPU010000014">
    <property type="protein sequence ID" value="MFC5914754.1"/>
    <property type="molecule type" value="Genomic_DNA"/>
</dbReference>
<accession>A0ABW1GIW9</accession>
<feature type="modified residue" description="4-aspartylphosphate" evidence="2">
    <location>
        <position position="51"/>
    </location>
</feature>
<dbReference type="PROSITE" id="PS50110">
    <property type="entry name" value="RESPONSE_REGULATORY"/>
    <property type="match status" value="1"/>
</dbReference>
<name>A0ABW1GIW9_9ACTN</name>
<dbReference type="InterPro" id="IPR001867">
    <property type="entry name" value="OmpR/PhoB-type_DNA-bd"/>
</dbReference>
<evidence type="ECO:0000256" key="1">
    <source>
        <dbReference type="ARBA" id="ARBA00023125"/>
    </source>
</evidence>
<dbReference type="SMART" id="SM00448">
    <property type="entry name" value="REC"/>
    <property type="match status" value="1"/>
</dbReference>
<keyword evidence="2" id="KW-0597">Phosphoprotein</keyword>
<feature type="domain" description="OmpR/PhoB-type" evidence="5">
    <location>
        <begin position="125"/>
        <end position="220"/>
    </location>
</feature>
<evidence type="ECO:0000313" key="7">
    <source>
        <dbReference type="Proteomes" id="UP001596200"/>
    </source>
</evidence>
<gene>
    <name evidence="6" type="ORF">ACFP1B_15140</name>
</gene>
<evidence type="ECO:0000313" key="6">
    <source>
        <dbReference type="EMBL" id="MFC5914754.1"/>
    </source>
</evidence>
<proteinExistence type="predicted"/>
<dbReference type="PANTHER" id="PTHR48111:SF36">
    <property type="entry name" value="TRANSCRIPTIONAL REGULATORY PROTEIN CUTR"/>
    <property type="match status" value="1"/>
</dbReference>
<dbReference type="SUPFAM" id="SSF46894">
    <property type="entry name" value="C-terminal effector domain of the bipartite response regulators"/>
    <property type="match status" value="1"/>
</dbReference>
<sequence>MRILVVQHDSELAAVIAECLRRTGFAVDVAADLADAEVKLGTTVCHGLVADRAQPDGDALRLVAAHRRAGWTRPVMMLTALDSHAERAALIEQGADDYLVKPFSAAELASRMRNLCRLPVTSAQASRLCVGELEWCRSDEAFTRAGVPLSLTVTEAAALRALILAGGALVTWENLARCCAAEQDRPTSHTVDALIGTLRRQLGPPDLIQAVRGIGYRLVEPS</sequence>
<dbReference type="PROSITE" id="PS51755">
    <property type="entry name" value="OMPR_PHOB"/>
    <property type="match status" value="1"/>
</dbReference>
<organism evidence="6 7">
    <name type="scientific">Streptomyces pulveraceus</name>
    <dbReference type="NCBI Taxonomy" id="68258"/>
    <lineage>
        <taxon>Bacteria</taxon>
        <taxon>Bacillati</taxon>
        <taxon>Actinomycetota</taxon>
        <taxon>Actinomycetes</taxon>
        <taxon>Kitasatosporales</taxon>
        <taxon>Streptomycetaceae</taxon>
        <taxon>Streptomyces</taxon>
    </lineage>
</organism>
<feature type="domain" description="Response regulatory" evidence="4">
    <location>
        <begin position="2"/>
        <end position="116"/>
    </location>
</feature>
<protein>
    <submittedName>
        <fullName evidence="6">Response regulator transcription factor</fullName>
    </submittedName>
</protein>
<evidence type="ECO:0000259" key="4">
    <source>
        <dbReference type="PROSITE" id="PS50110"/>
    </source>
</evidence>
<dbReference type="Pfam" id="PF00486">
    <property type="entry name" value="Trans_reg_C"/>
    <property type="match status" value="1"/>
</dbReference>
<comment type="caution">
    <text evidence="6">The sequence shown here is derived from an EMBL/GenBank/DDBJ whole genome shotgun (WGS) entry which is preliminary data.</text>
</comment>
<keyword evidence="7" id="KW-1185">Reference proteome</keyword>
<dbReference type="Proteomes" id="UP001596200">
    <property type="component" value="Unassembled WGS sequence"/>
</dbReference>
<dbReference type="SMART" id="SM00862">
    <property type="entry name" value="Trans_reg_C"/>
    <property type="match status" value="1"/>
</dbReference>
<evidence type="ECO:0000256" key="2">
    <source>
        <dbReference type="PROSITE-ProRule" id="PRU00169"/>
    </source>
</evidence>